<dbReference type="Pfam" id="PF12481">
    <property type="entry name" value="DUF3700"/>
    <property type="match status" value="1"/>
</dbReference>
<dbReference type="InterPro" id="IPR044828">
    <property type="entry name" value="TSJT1-like"/>
</dbReference>
<name>A0AA38C1N8_TAXCH</name>
<feature type="domain" description="DUF3700" evidence="1">
    <location>
        <begin position="2"/>
        <end position="187"/>
    </location>
</feature>
<keyword evidence="3" id="KW-1185">Reference proteome</keyword>
<proteinExistence type="predicted"/>
<gene>
    <name evidence="2" type="ORF">KI387_042503</name>
</gene>
<dbReference type="PANTHER" id="PTHR45952:SF5">
    <property type="entry name" value="ALUMINUM INDUCED PROTEIN WITH YGL AND LRDR MOTIFS"/>
    <property type="match status" value="1"/>
</dbReference>
<comment type="caution">
    <text evidence="2">The sequence shown here is derived from an EMBL/GenBank/DDBJ whole genome shotgun (WGS) entry which is preliminary data.</text>
</comment>
<reference evidence="2 3" key="1">
    <citation type="journal article" date="2021" name="Nat. Plants">
        <title>The Taxus genome provides insights into paclitaxel biosynthesis.</title>
        <authorList>
            <person name="Xiong X."/>
            <person name="Gou J."/>
            <person name="Liao Q."/>
            <person name="Li Y."/>
            <person name="Zhou Q."/>
            <person name="Bi G."/>
            <person name="Li C."/>
            <person name="Du R."/>
            <person name="Wang X."/>
            <person name="Sun T."/>
            <person name="Guo L."/>
            <person name="Liang H."/>
            <person name="Lu P."/>
            <person name="Wu Y."/>
            <person name="Zhang Z."/>
            <person name="Ro D.K."/>
            <person name="Shang Y."/>
            <person name="Huang S."/>
            <person name="Yan J."/>
        </authorList>
    </citation>
    <scope>NUCLEOTIDE SEQUENCE [LARGE SCALE GENOMIC DNA]</scope>
    <source>
        <strain evidence="2">Ta-2019</strain>
    </source>
</reference>
<dbReference type="PANTHER" id="PTHR45952">
    <property type="entry name" value="ALUMINUM INDUCED PROTEIN WITH YGL AND LRDR MOTIFS"/>
    <property type="match status" value="1"/>
</dbReference>
<evidence type="ECO:0000313" key="2">
    <source>
        <dbReference type="EMBL" id="KAH9292310.1"/>
    </source>
</evidence>
<dbReference type="Gene3D" id="3.60.20.10">
    <property type="entry name" value="Glutamine Phosphoribosylpyrophosphate, subunit 1, domain 1"/>
    <property type="match status" value="1"/>
</dbReference>
<accession>A0AA38C1N8</accession>
<dbReference type="SMART" id="SM01172">
    <property type="entry name" value="DUF3700"/>
    <property type="match status" value="1"/>
</dbReference>
<dbReference type="EMBL" id="JAHRHJ020003185">
    <property type="protein sequence ID" value="KAH9292310.1"/>
    <property type="molecule type" value="Genomic_DNA"/>
</dbReference>
<dbReference type="SUPFAM" id="SSF56235">
    <property type="entry name" value="N-terminal nucleophile aminohydrolases (Ntn hydrolases)"/>
    <property type="match status" value="1"/>
</dbReference>
<organism evidence="2 3">
    <name type="scientific">Taxus chinensis</name>
    <name type="common">Chinese yew</name>
    <name type="synonym">Taxus wallichiana var. chinensis</name>
    <dbReference type="NCBI Taxonomy" id="29808"/>
    <lineage>
        <taxon>Eukaryota</taxon>
        <taxon>Viridiplantae</taxon>
        <taxon>Streptophyta</taxon>
        <taxon>Embryophyta</taxon>
        <taxon>Tracheophyta</taxon>
        <taxon>Spermatophyta</taxon>
        <taxon>Pinopsida</taxon>
        <taxon>Pinidae</taxon>
        <taxon>Conifers II</taxon>
        <taxon>Cupressales</taxon>
        <taxon>Taxaceae</taxon>
        <taxon>Taxus</taxon>
    </lineage>
</organism>
<dbReference type="Proteomes" id="UP000824469">
    <property type="component" value="Unassembled WGS sequence"/>
</dbReference>
<protein>
    <recommendedName>
        <fullName evidence="1">DUF3700 domain-containing protein</fullName>
    </recommendedName>
</protein>
<dbReference type="AlphaFoldDB" id="A0AA38C1N8"/>
<evidence type="ECO:0000259" key="1">
    <source>
        <dbReference type="SMART" id="SM01172"/>
    </source>
</evidence>
<feature type="non-terminal residue" evidence="2">
    <location>
        <position position="188"/>
    </location>
</feature>
<dbReference type="InterPro" id="IPR029055">
    <property type="entry name" value="Ntn_hydrolases_N"/>
</dbReference>
<sequence length="188" mass="20695">MLAIFNSAVARGPEELRIPADRNPASGKNASDLLQSFLHDFPQAISLSVEGMCKMAYTHEKEALLKPRSFAVKDEIFCLFEGTLENLASLRQQYGLSKSVNEVLLVIEAYKTLRDRKPYPASHVVGHLDGQFAFIILDKTTQSIFAATDSHGKVPFYWGTTTDGFLAFSDDAELLQGACGKSLACFPE</sequence>
<dbReference type="InterPro" id="IPR024286">
    <property type="entry name" value="DUF3700"/>
</dbReference>
<dbReference type="OMA" id="EMATMAF"/>
<evidence type="ECO:0000313" key="3">
    <source>
        <dbReference type="Proteomes" id="UP000824469"/>
    </source>
</evidence>